<proteinExistence type="predicted"/>
<accession>A0A385DMZ3</accession>
<gene>
    <name evidence="2" type="primary">50</name>
    <name evidence="2" type="ORF">SEA_ALI17_50</name>
</gene>
<keyword evidence="3" id="KW-1185">Reference proteome</keyword>
<name>A0A385DMZ3_9CAUD</name>
<dbReference type="GeneID" id="63027078"/>
<dbReference type="Proteomes" id="UP000262272">
    <property type="component" value="Segment"/>
</dbReference>
<organism evidence="2 3">
    <name type="scientific">Gordonia phage Ali17</name>
    <dbReference type="NCBI Taxonomy" id="2301561"/>
    <lineage>
        <taxon>Viruses</taxon>
        <taxon>Duplodnaviria</taxon>
        <taxon>Heunggongvirae</taxon>
        <taxon>Uroviricota</taxon>
        <taxon>Caudoviricetes</taxon>
        <taxon>Stackebrandtviridae</taxon>
        <taxon>Schenleyvirinae</taxon>
        <taxon>Leonardvirus</taxon>
        <taxon>Leonardvirus ali17</taxon>
    </lineage>
</organism>
<feature type="compositionally biased region" description="Basic and acidic residues" evidence="1">
    <location>
        <begin position="81"/>
        <end position="96"/>
    </location>
</feature>
<sequence>MTWFKVDDNFHHHPKALSAGNAALGLWVRAGSWCGSNLTEGYIPRRIALQMGSRAQVRSLISTGLWIEVDDGYMFHEWGERQPTKAEVESEREANRKRQANYRKRRREAAAAEADAESINAPTEPENNGVSHTVTNRTRNAVSNGTPTRPDPTRPITTSGQVREGGSPKQTRATAPRPEAITRGALALVVSAAPDADAEPPTKCPRHRTRIGRIDEPCAPCRDARLAHQAWTEHRAQLEQLARDHRRTAIADCDRCDDLGWMLDPATGVSADPARRCTHQEPR</sequence>
<evidence type="ECO:0000313" key="3">
    <source>
        <dbReference type="Proteomes" id="UP000262272"/>
    </source>
</evidence>
<reference evidence="2 3" key="1">
    <citation type="submission" date="2018-07" db="EMBL/GenBank/DDBJ databases">
        <authorList>
            <person name="Celious N.A."/>
            <person name="Jones R.M."/>
            <person name="Banks M.D."/>
            <person name="Grant A."/>
            <person name="McCray S.R."/>
            <person name="Melton Z.A."/>
            <person name="Mitchell A.N."/>
            <person name="Smalls C.A."/>
            <person name="Postiglione A.E."/>
            <person name="Patwardhan S."/>
            <person name="Newman R.H."/>
            <person name="Coomans R.J."/>
            <person name="Warner M.H."/>
            <person name="Garlena R.A."/>
            <person name="Russell D.A."/>
            <person name="Pope W.H."/>
            <person name="Jacobs-Sera D."/>
            <person name="Hatfull G.F."/>
        </authorList>
    </citation>
    <scope>NUCLEOTIDE SEQUENCE [LARGE SCALE GENOMIC DNA]</scope>
</reference>
<dbReference type="EMBL" id="MH669000">
    <property type="protein sequence ID" value="AXQ60666.1"/>
    <property type="molecule type" value="Genomic_DNA"/>
</dbReference>
<feature type="compositionally biased region" description="Polar residues" evidence="1">
    <location>
        <begin position="125"/>
        <end position="145"/>
    </location>
</feature>
<dbReference type="KEGG" id="vg:63027078"/>
<evidence type="ECO:0000256" key="1">
    <source>
        <dbReference type="SAM" id="MobiDB-lite"/>
    </source>
</evidence>
<feature type="compositionally biased region" description="Basic residues" evidence="1">
    <location>
        <begin position="97"/>
        <end position="107"/>
    </location>
</feature>
<evidence type="ECO:0008006" key="4">
    <source>
        <dbReference type="Google" id="ProtNLM"/>
    </source>
</evidence>
<evidence type="ECO:0000313" key="2">
    <source>
        <dbReference type="EMBL" id="AXQ60666.1"/>
    </source>
</evidence>
<protein>
    <recommendedName>
        <fullName evidence="4">Helix-turn-helix DNA binding domain protein</fullName>
    </recommendedName>
</protein>
<feature type="region of interest" description="Disordered" evidence="1">
    <location>
        <begin position="81"/>
        <end position="179"/>
    </location>
</feature>
<dbReference type="RefSeq" id="YP_010002527.1">
    <property type="nucleotide sequence ID" value="NC_053245.1"/>
</dbReference>